<gene>
    <name evidence="2" type="ORF">LARSCL_LOCUS859</name>
</gene>
<keyword evidence="3" id="KW-1185">Reference proteome</keyword>
<dbReference type="Pfam" id="PF02033">
    <property type="entry name" value="RBFA"/>
    <property type="match status" value="1"/>
</dbReference>
<evidence type="ECO:0008006" key="4">
    <source>
        <dbReference type="Google" id="ProtNLM"/>
    </source>
</evidence>
<dbReference type="InterPro" id="IPR000238">
    <property type="entry name" value="RbfA"/>
</dbReference>
<dbReference type="Proteomes" id="UP001497382">
    <property type="component" value="Unassembled WGS sequence"/>
</dbReference>
<dbReference type="PANTHER" id="PTHR14725">
    <property type="entry name" value="RIBOSOME-BINDING FACTOR A, MITOCHONDRIAL-RELATED"/>
    <property type="match status" value="1"/>
</dbReference>
<sequence length="324" mass="37005">MFEKKHWHFEILQNNAKSKNVFEKVSRPSRRQNVLNALFIRNITDVLSTGEAIPEIIGSGIEITGVKIAPCCRILNVYWQIPQSSFAAEEVIGTSLNRQAHKIRAEIISRNLMGRVPQIFFIRDSTNAFVAAFEKAMQEVEAEMKSDSGIVPDDSFMAKKKLYKFTDSKQEKVKEPKEKISETAKDTSENPVVAPARPMDMRVDVFGLNHDQMMNKVDALKTKAKLPEKTNVITAPEWAENGTIEDDIFSKIPGTAVHSDSNREELLKKFHIERKKLMQSKRKMPKIDDGLLLSEENEVYEEPDFSKFSSFGDDYVEEDTPERF</sequence>
<dbReference type="InterPro" id="IPR039212">
    <property type="entry name" value="RBFA_mitochondrial"/>
</dbReference>
<dbReference type="InterPro" id="IPR023799">
    <property type="entry name" value="RbfA_dom_sf"/>
</dbReference>
<dbReference type="SUPFAM" id="SSF89919">
    <property type="entry name" value="Ribosome-binding factor A, RbfA"/>
    <property type="match status" value="1"/>
</dbReference>
<dbReference type="PANTHER" id="PTHR14725:SF0">
    <property type="entry name" value="RIBOSOME-BINDING FACTOR A, MITOCHONDRIAL-RELATED"/>
    <property type="match status" value="1"/>
</dbReference>
<evidence type="ECO:0000313" key="3">
    <source>
        <dbReference type="Proteomes" id="UP001497382"/>
    </source>
</evidence>
<evidence type="ECO:0000313" key="2">
    <source>
        <dbReference type="EMBL" id="CAL1262207.1"/>
    </source>
</evidence>
<dbReference type="Gene3D" id="3.30.300.20">
    <property type="match status" value="1"/>
</dbReference>
<comment type="caution">
    <text evidence="2">The sequence shown here is derived from an EMBL/GenBank/DDBJ whole genome shotgun (WGS) entry which is preliminary data.</text>
</comment>
<accession>A0AAV1YW54</accession>
<dbReference type="InterPro" id="IPR015946">
    <property type="entry name" value="KH_dom-like_a/b"/>
</dbReference>
<evidence type="ECO:0000256" key="1">
    <source>
        <dbReference type="SAM" id="MobiDB-lite"/>
    </source>
</evidence>
<reference evidence="2 3" key="1">
    <citation type="submission" date="2024-04" db="EMBL/GenBank/DDBJ databases">
        <authorList>
            <person name="Rising A."/>
            <person name="Reimegard J."/>
            <person name="Sonavane S."/>
            <person name="Akerstrom W."/>
            <person name="Nylinder S."/>
            <person name="Hedman E."/>
            <person name="Kallberg Y."/>
        </authorList>
    </citation>
    <scope>NUCLEOTIDE SEQUENCE [LARGE SCALE GENOMIC DNA]</scope>
</reference>
<feature type="region of interest" description="Disordered" evidence="1">
    <location>
        <begin position="173"/>
        <end position="192"/>
    </location>
</feature>
<dbReference type="EMBL" id="CAXIEN010000004">
    <property type="protein sequence ID" value="CAL1262207.1"/>
    <property type="molecule type" value="Genomic_DNA"/>
</dbReference>
<name>A0AAV1YW54_9ARAC</name>
<proteinExistence type="predicted"/>
<organism evidence="2 3">
    <name type="scientific">Larinioides sclopetarius</name>
    <dbReference type="NCBI Taxonomy" id="280406"/>
    <lineage>
        <taxon>Eukaryota</taxon>
        <taxon>Metazoa</taxon>
        <taxon>Ecdysozoa</taxon>
        <taxon>Arthropoda</taxon>
        <taxon>Chelicerata</taxon>
        <taxon>Arachnida</taxon>
        <taxon>Araneae</taxon>
        <taxon>Araneomorphae</taxon>
        <taxon>Entelegynae</taxon>
        <taxon>Araneoidea</taxon>
        <taxon>Araneidae</taxon>
        <taxon>Larinioides</taxon>
    </lineage>
</organism>
<dbReference type="GO" id="GO:0006364">
    <property type="term" value="P:rRNA processing"/>
    <property type="evidence" value="ECO:0007669"/>
    <property type="project" value="InterPro"/>
</dbReference>
<protein>
    <recommendedName>
        <fullName evidence="4">Ribosome-binding factor A</fullName>
    </recommendedName>
</protein>
<feature type="compositionally biased region" description="Basic and acidic residues" evidence="1">
    <location>
        <begin position="173"/>
        <end position="188"/>
    </location>
</feature>
<dbReference type="AlphaFoldDB" id="A0AAV1YW54"/>